<proteinExistence type="inferred from homology"/>
<evidence type="ECO:0000256" key="1">
    <source>
        <dbReference type="ARBA" id="ARBA00008361"/>
    </source>
</evidence>
<gene>
    <name evidence="5" type="ORF">F0L46_16705</name>
</gene>
<comment type="similarity">
    <text evidence="1">Belongs to the methyltransferase superfamily.</text>
</comment>
<dbReference type="AlphaFoldDB" id="A0A5B2VCM1"/>
<dbReference type="GO" id="GO:0008757">
    <property type="term" value="F:S-adenosylmethionine-dependent methyltransferase activity"/>
    <property type="evidence" value="ECO:0007669"/>
    <property type="project" value="InterPro"/>
</dbReference>
<name>A0A5B2VCM1_9HYPH</name>
<evidence type="ECO:0000256" key="2">
    <source>
        <dbReference type="ARBA" id="ARBA00022603"/>
    </source>
</evidence>
<dbReference type="InterPro" id="IPR013216">
    <property type="entry name" value="Methyltransf_11"/>
</dbReference>
<dbReference type="InterPro" id="IPR029063">
    <property type="entry name" value="SAM-dependent_MTases_sf"/>
</dbReference>
<keyword evidence="6" id="KW-1185">Reference proteome</keyword>
<feature type="domain" description="Methyltransferase type 11" evidence="4">
    <location>
        <begin position="54"/>
        <end position="148"/>
    </location>
</feature>
<evidence type="ECO:0000259" key="4">
    <source>
        <dbReference type="Pfam" id="PF08241"/>
    </source>
</evidence>
<organism evidence="5 6">
    <name type="scientific">Salinarimonas soli</name>
    <dbReference type="NCBI Taxonomy" id="1638099"/>
    <lineage>
        <taxon>Bacteria</taxon>
        <taxon>Pseudomonadati</taxon>
        <taxon>Pseudomonadota</taxon>
        <taxon>Alphaproteobacteria</taxon>
        <taxon>Hyphomicrobiales</taxon>
        <taxon>Salinarimonadaceae</taxon>
        <taxon>Salinarimonas</taxon>
    </lineage>
</organism>
<dbReference type="InterPro" id="IPR051052">
    <property type="entry name" value="Diverse_substrate_MTase"/>
</dbReference>
<dbReference type="PANTHER" id="PTHR44942:SF4">
    <property type="entry name" value="METHYLTRANSFERASE TYPE 11 DOMAIN-CONTAINING PROTEIN"/>
    <property type="match status" value="1"/>
</dbReference>
<dbReference type="GO" id="GO:0032259">
    <property type="term" value="P:methylation"/>
    <property type="evidence" value="ECO:0007669"/>
    <property type="project" value="UniProtKB-KW"/>
</dbReference>
<reference evidence="5 6" key="1">
    <citation type="submission" date="2019-09" db="EMBL/GenBank/DDBJ databases">
        <title>Salinarimonas rosea gen. nov., sp. nov., a new member of the a-2 subgroup of the Proteobacteria.</title>
        <authorList>
            <person name="Liu J."/>
        </authorList>
    </citation>
    <scope>NUCLEOTIDE SEQUENCE [LARGE SCALE GENOMIC DNA]</scope>
    <source>
        <strain evidence="5 6">BN140002</strain>
    </source>
</reference>
<dbReference type="Pfam" id="PF08241">
    <property type="entry name" value="Methyltransf_11"/>
    <property type="match status" value="1"/>
</dbReference>
<protein>
    <submittedName>
        <fullName evidence="5">Methyltransferase domain-containing protein</fullName>
    </submittedName>
</protein>
<dbReference type="Proteomes" id="UP000323142">
    <property type="component" value="Unassembled WGS sequence"/>
</dbReference>
<evidence type="ECO:0000256" key="3">
    <source>
        <dbReference type="ARBA" id="ARBA00022679"/>
    </source>
</evidence>
<dbReference type="Gene3D" id="3.40.50.150">
    <property type="entry name" value="Vaccinia Virus protein VP39"/>
    <property type="match status" value="1"/>
</dbReference>
<sequence>MSTGPDIAATRRFGETVDFGRTAQDYRAHRAGFPSPFFERIARQLDLRPGQAALDMGTGTGTVARGLARLGLAVTGIDPAAALLREAMEIDQTEGVAVAYREGRAEALDAPDCSFDLVSAGQCWHWFDRARAAHEAFRVLKPGGAIVIAHFDWLPLPGNVVEATETLILSVNPAWTMGGGSGLYPAWLADLAQAGFEGIETASFDVDQPYGHDAWCGRIRASAGVRASLDEAATERFAIELKALLQRTFPEDPLLVPHRVWWALARRPQS</sequence>
<dbReference type="EMBL" id="VUOA01000029">
    <property type="protein sequence ID" value="KAA2236059.1"/>
    <property type="molecule type" value="Genomic_DNA"/>
</dbReference>
<evidence type="ECO:0000313" key="5">
    <source>
        <dbReference type="EMBL" id="KAA2236059.1"/>
    </source>
</evidence>
<accession>A0A5B2VCM1</accession>
<evidence type="ECO:0000313" key="6">
    <source>
        <dbReference type="Proteomes" id="UP000323142"/>
    </source>
</evidence>
<dbReference type="OrthoDB" id="5449367at2"/>
<comment type="caution">
    <text evidence="5">The sequence shown here is derived from an EMBL/GenBank/DDBJ whole genome shotgun (WGS) entry which is preliminary data.</text>
</comment>
<dbReference type="PANTHER" id="PTHR44942">
    <property type="entry name" value="METHYLTRANSF_11 DOMAIN-CONTAINING PROTEIN"/>
    <property type="match status" value="1"/>
</dbReference>
<dbReference type="SUPFAM" id="SSF53335">
    <property type="entry name" value="S-adenosyl-L-methionine-dependent methyltransferases"/>
    <property type="match status" value="1"/>
</dbReference>
<reference evidence="5 6" key="2">
    <citation type="submission" date="2019-09" db="EMBL/GenBank/DDBJ databases">
        <authorList>
            <person name="Jin C."/>
        </authorList>
    </citation>
    <scope>NUCLEOTIDE SEQUENCE [LARGE SCALE GENOMIC DNA]</scope>
    <source>
        <strain evidence="5 6">BN140002</strain>
    </source>
</reference>
<dbReference type="CDD" id="cd02440">
    <property type="entry name" value="AdoMet_MTases"/>
    <property type="match status" value="1"/>
</dbReference>
<keyword evidence="3 5" id="KW-0808">Transferase</keyword>
<keyword evidence="2 5" id="KW-0489">Methyltransferase</keyword>